<feature type="region of interest" description="Disordered" evidence="2">
    <location>
        <begin position="250"/>
        <end position="271"/>
    </location>
</feature>
<dbReference type="FunFam" id="2.70.70.10:FF:000003">
    <property type="entry name" value="Murein hydrolase activator EnvC"/>
    <property type="match status" value="1"/>
</dbReference>
<dbReference type="Gene3D" id="6.10.250.3150">
    <property type="match status" value="1"/>
</dbReference>
<dbReference type="CDD" id="cd12797">
    <property type="entry name" value="M23_peptidase"/>
    <property type="match status" value="1"/>
</dbReference>
<dbReference type="EMBL" id="VRZA01000003">
    <property type="protein sequence ID" value="TXS93862.1"/>
    <property type="molecule type" value="Genomic_DNA"/>
</dbReference>
<sequence length="379" mass="42202">MRSRSVLLLALLLAAPAGLAQTDEEQTRAKLNALQGEIKQLDRELSSARSRRDKLLAQLREAETALGRLQQQIAATRADISSTEAELASLSGQQAELEQRRTAQQERLALELETAWKIGRQDQVKVLLNQEAPHTLARAMAYYRYFFDARNEQIEAFRKTLEELAAVQRDIEAQRSELAARQQTLASEQATLEKQKGVRQEAAERLAADINSKGDALAQLKKDQKELEQLLETIQRAVIDMALPDNAQPFTTARGKMPWPVAGKPSNRFGRSRNDGKMTWQGVNIPAAAGQPVRAIHHGRVVYADWFRGSGLLLIIDHGDGYMSLYAHNQSLLREVGEWVQAGAEIGSVGESGGLERPALYFEIRHKGKPVDPAKWCRG</sequence>
<dbReference type="InterPro" id="IPR011055">
    <property type="entry name" value="Dup_hybrid_motif"/>
</dbReference>
<dbReference type="RefSeq" id="WP_148068204.1">
    <property type="nucleotide sequence ID" value="NZ_VRZA01000003.1"/>
</dbReference>
<evidence type="ECO:0000259" key="4">
    <source>
        <dbReference type="Pfam" id="PF01551"/>
    </source>
</evidence>
<dbReference type="PANTHER" id="PTHR21666">
    <property type="entry name" value="PEPTIDASE-RELATED"/>
    <property type="match status" value="1"/>
</dbReference>
<dbReference type="SUPFAM" id="SSF51261">
    <property type="entry name" value="Duplicated hybrid motif"/>
    <property type="match status" value="1"/>
</dbReference>
<accession>A0A5C9A1Q8</accession>
<name>A0A5C9A1Q8_9GAMM</name>
<organism evidence="5 6">
    <name type="scientific">Parahaliea maris</name>
    <dbReference type="NCBI Taxonomy" id="2716870"/>
    <lineage>
        <taxon>Bacteria</taxon>
        <taxon>Pseudomonadati</taxon>
        <taxon>Pseudomonadota</taxon>
        <taxon>Gammaproteobacteria</taxon>
        <taxon>Cellvibrionales</taxon>
        <taxon>Halieaceae</taxon>
        <taxon>Parahaliea</taxon>
    </lineage>
</organism>
<dbReference type="PANTHER" id="PTHR21666:SF270">
    <property type="entry name" value="MUREIN HYDROLASE ACTIVATOR ENVC"/>
    <property type="match status" value="1"/>
</dbReference>
<feature type="chain" id="PRO_5022722022" evidence="3">
    <location>
        <begin position="21"/>
        <end position="379"/>
    </location>
</feature>
<protein>
    <submittedName>
        <fullName evidence="5">Peptidoglycan DD-metalloendopeptidase family protein</fullName>
    </submittedName>
</protein>
<proteinExistence type="predicted"/>
<keyword evidence="1" id="KW-0175">Coiled coil</keyword>
<reference evidence="5 6" key="1">
    <citation type="submission" date="2019-08" db="EMBL/GenBank/DDBJ databases">
        <title>Parahaliea maris sp. nov., isolated from the surface seawater.</title>
        <authorList>
            <person name="Liu Y."/>
        </authorList>
    </citation>
    <scope>NUCLEOTIDE SEQUENCE [LARGE SCALE GENOMIC DNA]</scope>
    <source>
        <strain evidence="5 6">HSLHS9</strain>
    </source>
</reference>
<dbReference type="Gene3D" id="2.70.70.10">
    <property type="entry name" value="Glucose Permease (Domain IIA)"/>
    <property type="match status" value="1"/>
</dbReference>
<keyword evidence="6" id="KW-1185">Reference proteome</keyword>
<feature type="signal peptide" evidence="3">
    <location>
        <begin position="1"/>
        <end position="20"/>
    </location>
</feature>
<comment type="caution">
    <text evidence="5">The sequence shown here is derived from an EMBL/GenBank/DDBJ whole genome shotgun (WGS) entry which is preliminary data.</text>
</comment>
<evidence type="ECO:0000256" key="1">
    <source>
        <dbReference type="SAM" id="Coils"/>
    </source>
</evidence>
<feature type="domain" description="M23ase beta-sheet core" evidence="4">
    <location>
        <begin position="280"/>
        <end position="373"/>
    </location>
</feature>
<dbReference type="AlphaFoldDB" id="A0A5C9A1Q8"/>
<feature type="coiled-coil region" evidence="1">
    <location>
        <begin position="24"/>
        <end position="107"/>
    </location>
</feature>
<dbReference type="Pfam" id="PF01551">
    <property type="entry name" value="Peptidase_M23"/>
    <property type="match status" value="1"/>
</dbReference>
<evidence type="ECO:0000313" key="5">
    <source>
        <dbReference type="EMBL" id="TXS93862.1"/>
    </source>
</evidence>
<keyword evidence="3" id="KW-0732">Signal</keyword>
<feature type="coiled-coil region" evidence="1">
    <location>
        <begin position="154"/>
        <end position="181"/>
    </location>
</feature>
<dbReference type="Proteomes" id="UP000321039">
    <property type="component" value="Unassembled WGS sequence"/>
</dbReference>
<dbReference type="InterPro" id="IPR050570">
    <property type="entry name" value="Cell_wall_metabolism_enzyme"/>
</dbReference>
<evidence type="ECO:0000256" key="2">
    <source>
        <dbReference type="SAM" id="MobiDB-lite"/>
    </source>
</evidence>
<feature type="coiled-coil region" evidence="1">
    <location>
        <begin position="210"/>
        <end position="240"/>
    </location>
</feature>
<dbReference type="InterPro" id="IPR016047">
    <property type="entry name" value="M23ase_b-sheet_dom"/>
</dbReference>
<dbReference type="GO" id="GO:0004222">
    <property type="term" value="F:metalloendopeptidase activity"/>
    <property type="evidence" value="ECO:0007669"/>
    <property type="project" value="TreeGrafter"/>
</dbReference>
<evidence type="ECO:0000256" key="3">
    <source>
        <dbReference type="SAM" id="SignalP"/>
    </source>
</evidence>
<gene>
    <name evidence="5" type="ORF">FV139_09520</name>
</gene>
<evidence type="ECO:0000313" key="6">
    <source>
        <dbReference type="Proteomes" id="UP000321039"/>
    </source>
</evidence>